<sequence length="67" mass="7822">MWRCRLGRKTQHTWLMKLAHHSHLNSSKLCRQITLSAHRLAVRLLLLLSSIVSSDTSLWILECRVTD</sequence>
<dbReference type="EMBL" id="JAYMYR010000004">
    <property type="protein sequence ID" value="KAK7367964.1"/>
    <property type="molecule type" value="Genomic_DNA"/>
</dbReference>
<organism evidence="1 2">
    <name type="scientific">Phaseolus coccineus</name>
    <name type="common">Scarlet runner bean</name>
    <name type="synonym">Phaseolus multiflorus</name>
    <dbReference type="NCBI Taxonomy" id="3886"/>
    <lineage>
        <taxon>Eukaryota</taxon>
        <taxon>Viridiplantae</taxon>
        <taxon>Streptophyta</taxon>
        <taxon>Embryophyta</taxon>
        <taxon>Tracheophyta</taxon>
        <taxon>Spermatophyta</taxon>
        <taxon>Magnoliopsida</taxon>
        <taxon>eudicotyledons</taxon>
        <taxon>Gunneridae</taxon>
        <taxon>Pentapetalae</taxon>
        <taxon>rosids</taxon>
        <taxon>fabids</taxon>
        <taxon>Fabales</taxon>
        <taxon>Fabaceae</taxon>
        <taxon>Papilionoideae</taxon>
        <taxon>50 kb inversion clade</taxon>
        <taxon>NPAAA clade</taxon>
        <taxon>indigoferoid/millettioid clade</taxon>
        <taxon>Phaseoleae</taxon>
        <taxon>Phaseolus</taxon>
    </lineage>
</organism>
<evidence type="ECO:0000313" key="1">
    <source>
        <dbReference type="EMBL" id="KAK7367964.1"/>
    </source>
</evidence>
<proteinExistence type="predicted"/>
<keyword evidence="2" id="KW-1185">Reference proteome</keyword>
<name>A0AAN9N7A1_PHACN</name>
<dbReference type="Proteomes" id="UP001374584">
    <property type="component" value="Unassembled WGS sequence"/>
</dbReference>
<dbReference type="AlphaFoldDB" id="A0AAN9N7A1"/>
<accession>A0AAN9N7A1</accession>
<gene>
    <name evidence="1" type="ORF">VNO80_09984</name>
</gene>
<evidence type="ECO:0000313" key="2">
    <source>
        <dbReference type="Proteomes" id="UP001374584"/>
    </source>
</evidence>
<comment type="caution">
    <text evidence="1">The sequence shown here is derived from an EMBL/GenBank/DDBJ whole genome shotgun (WGS) entry which is preliminary data.</text>
</comment>
<protein>
    <submittedName>
        <fullName evidence="1">Uncharacterized protein</fullName>
    </submittedName>
</protein>
<reference evidence="1 2" key="1">
    <citation type="submission" date="2024-01" db="EMBL/GenBank/DDBJ databases">
        <title>The genomes of 5 underutilized Papilionoideae crops provide insights into root nodulation and disease resistanc.</title>
        <authorList>
            <person name="Jiang F."/>
        </authorList>
    </citation>
    <scope>NUCLEOTIDE SEQUENCE [LARGE SCALE GENOMIC DNA]</scope>
    <source>
        <strain evidence="1">JINMINGXINNONG_FW02</strain>
        <tissue evidence="1">Leaves</tissue>
    </source>
</reference>